<evidence type="ECO:0000259" key="3">
    <source>
        <dbReference type="PROSITE" id="PS50179"/>
    </source>
</evidence>
<gene>
    <name evidence="5" type="ORF">FOL47_004227</name>
</gene>
<dbReference type="Proteomes" id="UP000591131">
    <property type="component" value="Unassembled WGS sequence"/>
</dbReference>
<feature type="domain" description="VHS" evidence="3">
    <location>
        <begin position="865"/>
        <end position="996"/>
    </location>
</feature>
<comment type="caution">
    <text evidence="5">The sequence shown here is derived from an EMBL/GenBank/DDBJ whole genome shotgun (WGS) entry which is preliminary data.</text>
</comment>
<dbReference type="Pfam" id="PF00790">
    <property type="entry name" value="VHS"/>
    <property type="match status" value="1"/>
</dbReference>
<reference evidence="5 6" key="1">
    <citation type="submission" date="2020-04" db="EMBL/GenBank/DDBJ databases">
        <title>Perkinsus chesapeaki whole genome sequence.</title>
        <authorList>
            <person name="Bogema D.R."/>
        </authorList>
    </citation>
    <scope>NUCLEOTIDE SEQUENCE [LARGE SCALE GENOMIC DNA]</scope>
    <source>
        <strain evidence="5">ATCC PRA-425</strain>
    </source>
</reference>
<dbReference type="EMBL" id="JAAPAO010000241">
    <property type="protein sequence ID" value="KAF4666184.1"/>
    <property type="molecule type" value="Genomic_DNA"/>
</dbReference>
<evidence type="ECO:0000256" key="1">
    <source>
        <dbReference type="PROSITE-ProRule" id="PRU00703"/>
    </source>
</evidence>
<dbReference type="Gene3D" id="1.25.40.90">
    <property type="match status" value="1"/>
</dbReference>
<feature type="region of interest" description="Disordered" evidence="2">
    <location>
        <begin position="1"/>
        <end position="23"/>
    </location>
</feature>
<keyword evidence="6" id="KW-1185">Reference proteome</keyword>
<organism evidence="5 6">
    <name type="scientific">Perkinsus chesapeaki</name>
    <name type="common">Clam parasite</name>
    <name type="synonym">Perkinsus andrewsi</name>
    <dbReference type="NCBI Taxonomy" id="330153"/>
    <lineage>
        <taxon>Eukaryota</taxon>
        <taxon>Sar</taxon>
        <taxon>Alveolata</taxon>
        <taxon>Perkinsozoa</taxon>
        <taxon>Perkinsea</taxon>
        <taxon>Perkinsida</taxon>
        <taxon>Perkinsidae</taxon>
        <taxon>Perkinsus</taxon>
    </lineage>
</organism>
<dbReference type="GO" id="GO:0043130">
    <property type="term" value="F:ubiquitin binding"/>
    <property type="evidence" value="ECO:0007669"/>
    <property type="project" value="InterPro"/>
</dbReference>
<dbReference type="InterPro" id="IPR000644">
    <property type="entry name" value="CBS_dom"/>
</dbReference>
<dbReference type="GO" id="GO:0035091">
    <property type="term" value="F:phosphatidylinositol binding"/>
    <property type="evidence" value="ECO:0007669"/>
    <property type="project" value="InterPro"/>
</dbReference>
<dbReference type="InterPro" id="IPR008942">
    <property type="entry name" value="ENTH_VHS"/>
</dbReference>
<protein>
    <submittedName>
        <fullName evidence="5">Uncharacterized protein</fullName>
    </submittedName>
</protein>
<dbReference type="AlphaFoldDB" id="A0A7J6M3V8"/>
<sequence>MVQEEAGGEPGGHDDPTDGTANEEKSFLPEVLTSAIVPRQRTEGTFTLHVNVSNALVEDWEDRDPNRVLPPNACSSSRAAWIAPWLLLILGHAVQVHRMAAEWTPSSGPASLRKGWMPPLFQQIGSSGPITDEDVKDPWLDDDEEEELQCSAEVYGNSGMRWYPMWERPGDLTVAMLRSMTTSSTYRFFRSARSPTSAGAGSAIRGATGQYYVPSASAIVHVLLVRPLPALPSRCHFSITSPLLEAQRVSTPLFCHNAGLLPPDTISMIHSSVREEAATSRSDGTNESPERCAEPTSPPAAIHHVNEAIPGDDPLDTFLDFMASLTVYETIPDRSLTACVADDVPMGQACVLLLTGLTGEYEQRRDEATPPTARPSSTMTGTLVGPLRRVRVLRRSRPLGTLEAVSVNQTYCSSNNNPSDVHGEFGLLPNATGTAPRVDDLAYASLGNTNSSIPTPLLIDQTGSCSPPLEVDAPTDWLTTLDLLQYTLWCYRNPEEASQCITVEDWIASRTLKPREVPVLQLDQDTSVLQAVSLIIATAGAHSILLSSETEFNTQVEMFTELTLTQIMAYVAIHCKGPFLAPVFDLPVQDYSALSRGYVATVDADSQTLADVMDLISTCQRQILPVLKDGRYIGSFTLTSVNQLITESVNYLYTNCEYSVLGHSISLGMRAGEALELTKRYVRETKASEVRRKRQAGITVHELDDDEDEEEEVDGEIAPVYLSSDFPVSLKAILRSMLLGSESHSMVIVDPNDRSVLAVIDAYDLWKFLVQGHAPSTSVSSPLQQVQQSPVGDEEEEFGDGLIDMLDGGGGGGLEAQQHHHASLSIHYCQGCEMAAATTTPVKNGKRDEAELVENAIKEALDRTAQSHSPPTPSTSFVSQISDAVDMSNDSGRAVISELRKKITTHESSRIQWAALLLLDSIMQHTDVTFHLNVADTEFLTSLSKVLQRPDCDSEVKSTILRLASEWAVRYARDADILPNFQSFYARLQDEGFKLPGVAQATPVATATVVENGSGYQPPSQNLMDLTYEHDAEGQDPETFIPEVQQTLDLWHECFNKAKRENASDVSTNEALISLAGKKLLQLWIELLEPGDMMDTALSLNSEVLRALDDFRAFRSRAA</sequence>
<feature type="region of interest" description="Disordered" evidence="2">
    <location>
        <begin position="362"/>
        <end position="381"/>
    </location>
</feature>
<evidence type="ECO:0000259" key="4">
    <source>
        <dbReference type="PROSITE" id="PS51371"/>
    </source>
</evidence>
<dbReference type="PROSITE" id="PS50179">
    <property type="entry name" value="VHS"/>
    <property type="match status" value="1"/>
</dbReference>
<dbReference type="OrthoDB" id="423611at2759"/>
<feature type="region of interest" description="Disordered" evidence="2">
    <location>
        <begin position="273"/>
        <end position="298"/>
    </location>
</feature>
<dbReference type="SMART" id="SM00288">
    <property type="entry name" value="VHS"/>
    <property type="match status" value="1"/>
</dbReference>
<dbReference type="InterPro" id="IPR046342">
    <property type="entry name" value="CBS_dom_sf"/>
</dbReference>
<accession>A0A7J6M3V8</accession>
<feature type="compositionally biased region" description="Basic and acidic residues" evidence="2">
    <location>
        <begin position="11"/>
        <end position="23"/>
    </location>
</feature>
<evidence type="ECO:0000313" key="5">
    <source>
        <dbReference type="EMBL" id="KAF4666184.1"/>
    </source>
</evidence>
<keyword evidence="1" id="KW-0129">CBS domain</keyword>
<dbReference type="PROSITE" id="PS51371">
    <property type="entry name" value="CBS"/>
    <property type="match status" value="1"/>
</dbReference>
<evidence type="ECO:0000256" key="2">
    <source>
        <dbReference type="SAM" id="MobiDB-lite"/>
    </source>
</evidence>
<feature type="domain" description="CBS" evidence="4">
    <location>
        <begin position="594"/>
        <end position="652"/>
    </location>
</feature>
<dbReference type="CDD" id="cd03561">
    <property type="entry name" value="VHS"/>
    <property type="match status" value="1"/>
</dbReference>
<proteinExistence type="predicted"/>
<dbReference type="SUPFAM" id="SSF54631">
    <property type="entry name" value="CBS-domain pair"/>
    <property type="match status" value="1"/>
</dbReference>
<dbReference type="SUPFAM" id="SSF48464">
    <property type="entry name" value="ENTH/VHS domain"/>
    <property type="match status" value="1"/>
</dbReference>
<name>A0A7J6M3V8_PERCH</name>
<evidence type="ECO:0000313" key="6">
    <source>
        <dbReference type="Proteomes" id="UP000591131"/>
    </source>
</evidence>
<dbReference type="InterPro" id="IPR002014">
    <property type="entry name" value="VHS_dom"/>
</dbReference>